<evidence type="ECO:0000313" key="4">
    <source>
        <dbReference type="Proteomes" id="UP001295740"/>
    </source>
</evidence>
<sequence>MKAAIHLTALIAGAASMAIPPSPEIKGRYTHDTKRGHYPTVDETSPQGRSVISYLNDKEDIPEGPTVDKTSTRGQWVTSYSNEKEDVPEGQALDQSGTSTGATEHKGATPSPAASFGSKEWVLPDHWLPNGPGYLDMDELEKGYHAHLMVMDDSSSWLYSSLSLFKRIFKPDSA</sequence>
<keyword evidence="2" id="KW-0732">Signal</keyword>
<feature type="compositionally biased region" description="Polar residues" evidence="1">
    <location>
        <begin position="93"/>
        <end position="102"/>
    </location>
</feature>
<feature type="signal peptide" evidence="2">
    <location>
        <begin position="1"/>
        <end position="16"/>
    </location>
</feature>
<gene>
    <name evidence="3" type="ORF">KHLLAP_LOCUS8790</name>
</gene>
<organism evidence="3 4">
    <name type="scientific">Anthostomella pinea</name>
    <dbReference type="NCBI Taxonomy" id="933095"/>
    <lineage>
        <taxon>Eukaryota</taxon>
        <taxon>Fungi</taxon>
        <taxon>Dikarya</taxon>
        <taxon>Ascomycota</taxon>
        <taxon>Pezizomycotina</taxon>
        <taxon>Sordariomycetes</taxon>
        <taxon>Xylariomycetidae</taxon>
        <taxon>Xylariales</taxon>
        <taxon>Xylariaceae</taxon>
        <taxon>Anthostomella</taxon>
    </lineage>
</organism>
<dbReference type="AlphaFoldDB" id="A0AAI8VPG6"/>
<comment type="caution">
    <text evidence="3">The sequence shown here is derived from an EMBL/GenBank/DDBJ whole genome shotgun (WGS) entry which is preliminary data.</text>
</comment>
<feature type="chain" id="PRO_5042521951" evidence="2">
    <location>
        <begin position="17"/>
        <end position="174"/>
    </location>
</feature>
<protein>
    <submittedName>
        <fullName evidence="3">Uu.00g133480.m01.CDS01</fullName>
    </submittedName>
</protein>
<feature type="region of interest" description="Disordered" evidence="1">
    <location>
        <begin position="56"/>
        <end position="75"/>
    </location>
</feature>
<keyword evidence="4" id="KW-1185">Reference proteome</keyword>
<accession>A0AAI8VPG6</accession>
<dbReference type="Proteomes" id="UP001295740">
    <property type="component" value="Unassembled WGS sequence"/>
</dbReference>
<feature type="region of interest" description="Disordered" evidence="1">
    <location>
        <begin position="80"/>
        <end position="117"/>
    </location>
</feature>
<evidence type="ECO:0000256" key="1">
    <source>
        <dbReference type="SAM" id="MobiDB-lite"/>
    </source>
</evidence>
<proteinExistence type="predicted"/>
<dbReference type="EMBL" id="CAUWAG010000011">
    <property type="protein sequence ID" value="CAJ2508322.1"/>
    <property type="molecule type" value="Genomic_DNA"/>
</dbReference>
<reference evidence="3" key="1">
    <citation type="submission" date="2023-10" db="EMBL/GenBank/DDBJ databases">
        <authorList>
            <person name="Hackl T."/>
        </authorList>
    </citation>
    <scope>NUCLEOTIDE SEQUENCE</scope>
</reference>
<name>A0AAI8VPG6_9PEZI</name>
<evidence type="ECO:0000256" key="2">
    <source>
        <dbReference type="SAM" id="SignalP"/>
    </source>
</evidence>
<evidence type="ECO:0000313" key="3">
    <source>
        <dbReference type="EMBL" id="CAJ2508322.1"/>
    </source>
</evidence>